<dbReference type="EMBL" id="JABTEG010000001">
    <property type="protein sequence ID" value="KAG4306569.1"/>
    <property type="molecule type" value="Genomic_DNA"/>
</dbReference>
<name>A0ACB7CHA4_9ASCO</name>
<accession>A0ACB7CHA4</accession>
<protein>
    <submittedName>
        <fullName evidence="1">Uncharacterized protein</fullName>
    </submittedName>
</protein>
<gene>
    <name evidence="1" type="ORF">PORY_000557</name>
</gene>
<reference evidence="1 2" key="1">
    <citation type="journal article" date="2021" name="Commun. Biol.">
        <title>Genomic insights into the host specific adaptation of the Pneumocystis genus.</title>
        <authorList>
            <person name="Cisse O.H."/>
            <person name="Ma L."/>
            <person name="Dekker J.P."/>
            <person name="Khil P.P."/>
            <person name="Youn J.-H."/>
            <person name="Brenchley J.M."/>
            <person name="Blair R."/>
            <person name="Pahar B."/>
            <person name="Chabe M."/>
            <person name="Van Rompay K.K.A."/>
            <person name="Keesler R."/>
            <person name="Sukura A."/>
            <person name="Hirsch V."/>
            <person name="Kutty G."/>
            <person name="Liu Y."/>
            <person name="Peng L."/>
            <person name="Chen J."/>
            <person name="Song J."/>
            <person name="Weissenbacher-Lang C."/>
            <person name="Xu J."/>
            <person name="Upham N.S."/>
            <person name="Stajich J.E."/>
            <person name="Cuomo C.A."/>
            <person name="Cushion M.T."/>
            <person name="Kovacs J.A."/>
        </authorList>
    </citation>
    <scope>NUCLEOTIDE SEQUENCE [LARGE SCALE GENOMIC DNA]</scope>
    <source>
        <strain evidence="1 2">RABM</strain>
    </source>
</reference>
<evidence type="ECO:0000313" key="1">
    <source>
        <dbReference type="EMBL" id="KAG4306569.1"/>
    </source>
</evidence>
<comment type="caution">
    <text evidence="1">The sequence shown here is derived from an EMBL/GenBank/DDBJ whole genome shotgun (WGS) entry which is preliminary data.</text>
</comment>
<evidence type="ECO:0000313" key="2">
    <source>
        <dbReference type="Proteomes" id="UP000768646"/>
    </source>
</evidence>
<organism evidence="1 2">
    <name type="scientific">Pneumocystis oryctolagi</name>
    <dbReference type="NCBI Taxonomy" id="42067"/>
    <lineage>
        <taxon>Eukaryota</taxon>
        <taxon>Fungi</taxon>
        <taxon>Dikarya</taxon>
        <taxon>Ascomycota</taxon>
        <taxon>Taphrinomycotina</taxon>
        <taxon>Pneumocystomycetes</taxon>
        <taxon>Pneumocystaceae</taxon>
        <taxon>Pneumocystis</taxon>
    </lineage>
</organism>
<proteinExistence type="predicted"/>
<keyword evidence="2" id="KW-1185">Reference proteome</keyword>
<dbReference type="Proteomes" id="UP000768646">
    <property type="component" value="Unassembled WGS sequence"/>
</dbReference>
<sequence length="117" mass="13261">MNIGAIIPCIRALFHPSLLVPHVTVESFAHIPYPLSNFLKNNIKHTFSDLEIDIRALVIDKDNCISVPGKLELYSAYKDRWEKLKQEFKKNELLIVSNSSGVVDAPDFDQVRSLTLP</sequence>